<dbReference type="EMBL" id="REGN01000143">
    <property type="protein sequence ID" value="RNA44180.1"/>
    <property type="molecule type" value="Genomic_DNA"/>
</dbReference>
<evidence type="ECO:0000313" key="1">
    <source>
        <dbReference type="EMBL" id="RNA44180.1"/>
    </source>
</evidence>
<organism evidence="1 2">
    <name type="scientific">Brachionus plicatilis</name>
    <name type="common">Marine rotifer</name>
    <name type="synonym">Brachionus muelleri</name>
    <dbReference type="NCBI Taxonomy" id="10195"/>
    <lineage>
        <taxon>Eukaryota</taxon>
        <taxon>Metazoa</taxon>
        <taxon>Spiralia</taxon>
        <taxon>Gnathifera</taxon>
        <taxon>Rotifera</taxon>
        <taxon>Eurotatoria</taxon>
        <taxon>Monogononta</taxon>
        <taxon>Pseudotrocha</taxon>
        <taxon>Ploima</taxon>
        <taxon>Brachionidae</taxon>
        <taxon>Brachionus</taxon>
    </lineage>
</organism>
<accession>A0A3M7T8N6</accession>
<proteinExistence type="predicted"/>
<protein>
    <submittedName>
        <fullName evidence="1">Uncharacterized protein</fullName>
    </submittedName>
</protein>
<comment type="caution">
    <text evidence="1">The sequence shown here is derived from an EMBL/GenBank/DDBJ whole genome shotgun (WGS) entry which is preliminary data.</text>
</comment>
<keyword evidence="2" id="KW-1185">Reference proteome</keyword>
<dbReference type="AlphaFoldDB" id="A0A3M7T8N6"/>
<sequence>MEILYPKETAIYNLFKLTPNSSFLLKKRDVIKIIRGNFLKILNKEIFKQLNIIELFTIIYILYSKCIGFNI</sequence>
<dbReference type="Proteomes" id="UP000276133">
    <property type="component" value="Unassembled WGS sequence"/>
</dbReference>
<reference evidence="1 2" key="1">
    <citation type="journal article" date="2018" name="Sci. Rep.">
        <title>Genomic signatures of local adaptation to the degree of environmental predictability in rotifers.</title>
        <authorList>
            <person name="Franch-Gras L."/>
            <person name="Hahn C."/>
            <person name="Garcia-Roger E.M."/>
            <person name="Carmona M.J."/>
            <person name="Serra M."/>
            <person name="Gomez A."/>
        </authorList>
    </citation>
    <scope>NUCLEOTIDE SEQUENCE [LARGE SCALE GENOMIC DNA]</scope>
    <source>
        <strain evidence="1">HYR1</strain>
    </source>
</reference>
<evidence type="ECO:0000313" key="2">
    <source>
        <dbReference type="Proteomes" id="UP000276133"/>
    </source>
</evidence>
<gene>
    <name evidence="1" type="ORF">BpHYR1_027222</name>
</gene>
<name>A0A3M7T8N6_BRAPC</name>